<keyword evidence="4" id="KW-0175">Coiled coil</keyword>
<dbReference type="CDD" id="cd05374">
    <property type="entry name" value="17beta-HSD-like_SDR_c"/>
    <property type="match status" value="1"/>
</dbReference>
<accession>A0A846U199</accession>
<comment type="caution">
    <text evidence="5">The sequence shown here is derived from an EMBL/GenBank/DDBJ whole genome shotgun (WGS) entry which is preliminary data.</text>
</comment>
<evidence type="ECO:0000256" key="1">
    <source>
        <dbReference type="ARBA" id="ARBA00006484"/>
    </source>
</evidence>
<proteinExistence type="inferred from homology"/>
<dbReference type="PRINTS" id="PR00081">
    <property type="entry name" value="GDHRDH"/>
</dbReference>
<dbReference type="Pfam" id="PF00106">
    <property type="entry name" value="adh_short"/>
    <property type="match status" value="1"/>
</dbReference>
<dbReference type="SUPFAM" id="SSF51735">
    <property type="entry name" value="NAD(P)-binding Rossmann-fold domains"/>
    <property type="match status" value="1"/>
</dbReference>
<dbReference type="PRINTS" id="PR00080">
    <property type="entry name" value="SDRFAMILY"/>
</dbReference>
<protein>
    <submittedName>
        <fullName evidence="5">SDR family oxidoreductase</fullName>
    </submittedName>
</protein>
<dbReference type="InterPro" id="IPR036291">
    <property type="entry name" value="NAD(P)-bd_dom_sf"/>
</dbReference>
<evidence type="ECO:0000313" key="6">
    <source>
        <dbReference type="Proteomes" id="UP000584587"/>
    </source>
</evidence>
<dbReference type="Gene3D" id="3.40.50.720">
    <property type="entry name" value="NAD(P)-binding Rossmann-like Domain"/>
    <property type="match status" value="1"/>
</dbReference>
<dbReference type="RefSeq" id="WP_168105254.1">
    <property type="nucleotide sequence ID" value="NZ_CP051215.1"/>
</dbReference>
<keyword evidence="2" id="KW-0560">Oxidoreductase</keyword>
<dbReference type="Proteomes" id="UP000584587">
    <property type="component" value="Unassembled WGS sequence"/>
</dbReference>
<evidence type="ECO:0000313" key="5">
    <source>
        <dbReference type="EMBL" id="NKE38784.1"/>
    </source>
</evidence>
<keyword evidence="6" id="KW-1185">Reference proteome</keyword>
<evidence type="ECO:0000256" key="3">
    <source>
        <dbReference type="RuleBase" id="RU000363"/>
    </source>
</evidence>
<reference evidence="5 6" key="1">
    <citation type="submission" date="2020-04" db="EMBL/GenBank/DDBJ databases">
        <title>Complete genome sequence of Spiroplasma platyhelix ATCC 51748, an insect isolate.</title>
        <authorList>
            <person name="Green E.A."/>
            <person name="Klassen J.L."/>
        </authorList>
    </citation>
    <scope>NUCLEOTIDE SEQUENCE [LARGE SCALE GENOMIC DNA]</scope>
    <source>
        <strain evidence="5 6">PALS-1</strain>
    </source>
</reference>
<evidence type="ECO:0000256" key="2">
    <source>
        <dbReference type="ARBA" id="ARBA00023002"/>
    </source>
</evidence>
<comment type="similarity">
    <text evidence="1 3">Belongs to the short-chain dehydrogenases/reductases (SDR) family.</text>
</comment>
<evidence type="ECO:0000256" key="4">
    <source>
        <dbReference type="SAM" id="Coils"/>
    </source>
</evidence>
<dbReference type="EMBL" id="JAAVVK010000002">
    <property type="protein sequence ID" value="NKE38784.1"/>
    <property type="molecule type" value="Genomic_DNA"/>
</dbReference>
<sequence length="275" mass="30877">MTNKVWFITGASKGFGRILVNKLLKRGDKVAATSRSIESFADIKDSNFLALEVKNLADEQTVKQAVEKTIETFGAINILVNNAGYGLLGAFEEISDAEMRTEFDVNVFGTFNTIRNILPFMRKQKSGQIINISSIAGFVGYENWTAYNASKFAVVGFSDSLKHELKPLNIRVLCVMPGPFNTDFLNNNSLKVSDQRISDYKTNAVHSAWDEMNHKQEGDPDKAMDALIKLVDENNINIDQAFFGKWAYQGAKEQIKNIENQMNEISSLVEHLEYN</sequence>
<organism evidence="5 6">
    <name type="scientific">Spiroplasma platyhelix PALS-1</name>
    <dbReference type="NCBI Taxonomy" id="1276218"/>
    <lineage>
        <taxon>Bacteria</taxon>
        <taxon>Bacillati</taxon>
        <taxon>Mycoplasmatota</taxon>
        <taxon>Mollicutes</taxon>
        <taxon>Entomoplasmatales</taxon>
        <taxon>Spiroplasmataceae</taxon>
        <taxon>Spiroplasma</taxon>
    </lineage>
</organism>
<name>A0A846U199_9MOLU</name>
<feature type="coiled-coil region" evidence="4">
    <location>
        <begin position="248"/>
        <end position="275"/>
    </location>
</feature>
<dbReference type="PANTHER" id="PTHR43976">
    <property type="entry name" value="SHORT CHAIN DEHYDROGENASE"/>
    <property type="match status" value="1"/>
</dbReference>
<dbReference type="AlphaFoldDB" id="A0A846U199"/>
<dbReference type="InterPro" id="IPR002347">
    <property type="entry name" value="SDR_fam"/>
</dbReference>
<dbReference type="InterPro" id="IPR051911">
    <property type="entry name" value="SDR_oxidoreductase"/>
</dbReference>
<dbReference type="PANTHER" id="PTHR43976:SF16">
    <property type="entry name" value="SHORT-CHAIN DEHYDROGENASE_REDUCTASE FAMILY PROTEIN"/>
    <property type="match status" value="1"/>
</dbReference>
<dbReference type="GO" id="GO:0016491">
    <property type="term" value="F:oxidoreductase activity"/>
    <property type="evidence" value="ECO:0007669"/>
    <property type="project" value="UniProtKB-KW"/>
</dbReference>
<gene>
    <name evidence="5" type="ORF">HER12_03375</name>
</gene>